<dbReference type="RefSeq" id="WP_309653663.1">
    <property type="nucleotide sequence ID" value="NZ_JARWAK010000014.1"/>
</dbReference>
<gene>
    <name evidence="1" type="ORF">QC818_14940</name>
</gene>
<reference evidence="1 2" key="1">
    <citation type="submission" date="2023-04" db="EMBL/GenBank/DDBJ databases">
        <title>A long-awaited taxogenomic arrangement of the family Halomonadaceae.</title>
        <authorList>
            <person name="De La Haba R."/>
            <person name="Chuvochina M."/>
            <person name="Wittouck S."/>
            <person name="Arahal D.R."/>
            <person name="Sanchez-Porro C."/>
            <person name="Hugenholtz P."/>
            <person name="Ventosa A."/>
        </authorList>
    </citation>
    <scope>NUCLEOTIDE SEQUENCE [LARGE SCALE GENOMIC DNA]</scope>
    <source>
        <strain evidence="1 2">DSM 23530</strain>
    </source>
</reference>
<evidence type="ECO:0000313" key="1">
    <source>
        <dbReference type="EMBL" id="MDR5868086.1"/>
    </source>
</evidence>
<sequence>MSSFVSAGTAATTTAEPIANNGFWPDLEPADFRERHRLDGTVTDGRLVEALEAAMAHINRVLRHWQAAQVVAGYPTIDDIPVPIWQAPGVYRALYLRAVMSMAHAGLAERYADYDATNSARERGLELEDPAEAYRRDAHWAVAEIEGRPHTTVELI</sequence>
<dbReference type="Proteomes" id="UP001264519">
    <property type="component" value="Unassembled WGS sequence"/>
</dbReference>
<protein>
    <submittedName>
        <fullName evidence="1">Head completion/stabilization protein</fullName>
    </submittedName>
</protein>
<keyword evidence="2" id="KW-1185">Reference proteome</keyword>
<evidence type="ECO:0000313" key="2">
    <source>
        <dbReference type="Proteomes" id="UP001264519"/>
    </source>
</evidence>
<dbReference type="Pfam" id="PF05926">
    <property type="entry name" value="Phage_GPL"/>
    <property type="match status" value="1"/>
</dbReference>
<dbReference type="EMBL" id="JARWAK010000014">
    <property type="protein sequence ID" value="MDR5868086.1"/>
    <property type="molecule type" value="Genomic_DNA"/>
</dbReference>
<dbReference type="InterPro" id="IPR009225">
    <property type="entry name" value="Phage_head_completion_GpL"/>
</dbReference>
<name>A0ABU1G595_9GAMM</name>
<comment type="caution">
    <text evidence="1">The sequence shown here is derived from an EMBL/GenBank/DDBJ whole genome shotgun (WGS) entry which is preliminary data.</text>
</comment>
<proteinExistence type="predicted"/>
<accession>A0ABU1G595</accession>
<organism evidence="1 2">
    <name type="scientific">Halomonas koreensis</name>
    <dbReference type="NCBI Taxonomy" id="245385"/>
    <lineage>
        <taxon>Bacteria</taxon>
        <taxon>Pseudomonadati</taxon>
        <taxon>Pseudomonadota</taxon>
        <taxon>Gammaproteobacteria</taxon>
        <taxon>Oceanospirillales</taxon>
        <taxon>Halomonadaceae</taxon>
        <taxon>Halomonas</taxon>
    </lineage>
</organism>